<feature type="compositionally biased region" description="Basic and acidic residues" evidence="1">
    <location>
        <begin position="56"/>
        <end position="78"/>
    </location>
</feature>
<dbReference type="Proteomes" id="UP001054945">
    <property type="component" value="Unassembled WGS sequence"/>
</dbReference>
<accession>A0AAV4P6W2</accession>
<protein>
    <submittedName>
        <fullName evidence="2">Uncharacterized protein</fullName>
    </submittedName>
</protein>
<comment type="caution">
    <text evidence="2">The sequence shown here is derived from an EMBL/GenBank/DDBJ whole genome shotgun (WGS) entry which is preliminary data.</text>
</comment>
<evidence type="ECO:0000256" key="1">
    <source>
        <dbReference type="SAM" id="MobiDB-lite"/>
    </source>
</evidence>
<organism evidence="2 3">
    <name type="scientific">Caerostris extrusa</name>
    <name type="common">Bark spider</name>
    <name type="synonym">Caerostris bankana</name>
    <dbReference type="NCBI Taxonomy" id="172846"/>
    <lineage>
        <taxon>Eukaryota</taxon>
        <taxon>Metazoa</taxon>
        <taxon>Ecdysozoa</taxon>
        <taxon>Arthropoda</taxon>
        <taxon>Chelicerata</taxon>
        <taxon>Arachnida</taxon>
        <taxon>Araneae</taxon>
        <taxon>Araneomorphae</taxon>
        <taxon>Entelegynae</taxon>
        <taxon>Araneoidea</taxon>
        <taxon>Araneidae</taxon>
        <taxon>Caerostris</taxon>
    </lineage>
</organism>
<feature type="region of interest" description="Disordered" evidence="1">
    <location>
        <begin position="35"/>
        <end position="78"/>
    </location>
</feature>
<evidence type="ECO:0000313" key="3">
    <source>
        <dbReference type="Proteomes" id="UP001054945"/>
    </source>
</evidence>
<reference evidence="2 3" key="1">
    <citation type="submission" date="2021-06" db="EMBL/GenBank/DDBJ databases">
        <title>Caerostris extrusa draft genome.</title>
        <authorList>
            <person name="Kono N."/>
            <person name="Arakawa K."/>
        </authorList>
    </citation>
    <scope>NUCLEOTIDE SEQUENCE [LARGE SCALE GENOMIC DNA]</scope>
</reference>
<sequence length="78" mass="9367">MFDNSEKETFQHYLNSRRKLKLTKNLTEVLKLKNKLRGHLQKETEEPKENNNFGDYHNEEENKSEDTASDKEEEAKIR</sequence>
<gene>
    <name evidence="2" type="ORF">CEXT_210781</name>
</gene>
<evidence type="ECO:0000313" key="2">
    <source>
        <dbReference type="EMBL" id="GIX91451.1"/>
    </source>
</evidence>
<dbReference type="AlphaFoldDB" id="A0AAV4P6W2"/>
<feature type="compositionally biased region" description="Basic and acidic residues" evidence="1">
    <location>
        <begin position="40"/>
        <end position="49"/>
    </location>
</feature>
<name>A0AAV4P6W2_CAEEX</name>
<dbReference type="EMBL" id="BPLR01004028">
    <property type="protein sequence ID" value="GIX91451.1"/>
    <property type="molecule type" value="Genomic_DNA"/>
</dbReference>
<keyword evidence="3" id="KW-1185">Reference proteome</keyword>
<proteinExistence type="predicted"/>